<reference evidence="2 3" key="1">
    <citation type="submission" date="2016-10" db="EMBL/GenBank/DDBJ databases">
        <authorList>
            <person name="de Groot N.N."/>
        </authorList>
    </citation>
    <scope>NUCLEOTIDE SEQUENCE [LARGE SCALE GENOMIC DNA]</scope>
    <source>
        <strain evidence="2 3">StLB037</strain>
    </source>
</reference>
<keyword evidence="1" id="KW-0732">Signal</keyword>
<dbReference type="AlphaFoldDB" id="A0A1H0KM73"/>
<evidence type="ECO:0000313" key="2">
    <source>
        <dbReference type="EMBL" id="SDO57094.1"/>
    </source>
</evidence>
<dbReference type="EMBL" id="FNJN01000001">
    <property type="protein sequence ID" value="SDO57094.1"/>
    <property type="molecule type" value="Genomic_DNA"/>
</dbReference>
<name>A0A1H0KM73_MICTS</name>
<dbReference type="PROSITE" id="PS00306">
    <property type="entry name" value="CASEIN_ALPHA_BETA"/>
    <property type="match status" value="1"/>
</dbReference>
<dbReference type="Gene3D" id="3.40.960.10">
    <property type="entry name" value="VSR Endonuclease"/>
    <property type="match status" value="1"/>
</dbReference>
<evidence type="ECO:0000256" key="1">
    <source>
        <dbReference type="ARBA" id="ARBA00022729"/>
    </source>
</evidence>
<dbReference type="Proteomes" id="UP000186456">
    <property type="component" value="Unassembled WGS sequence"/>
</dbReference>
<evidence type="ECO:0000313" key="3">
    <source>
        <dbReference type="Proteomes" id="UP000186456"/>
    </source>
</evidence>
<gene>
    <name evidence="2" type="ORF">SAMN04487788_0081</name>
</gene>
<protein>
    <recommendedName>
        <fullName evidence="4">DUF559 domain-containing protein</fullName>
    </recommendedName>
</protein>
<evidence type="ECO:0008006" key="4">
    <source>
        <dbReference type="Google" id="ProtNLM"/>
    </source>
</evidence>
<sequence>MRECEFFCLVAAAVAWGAPLPSSVFHLRDGPDRLVERPLDVGVLLPARAGRARGVRGISLTEGMGSVRIEPVSGLRVTSPATTWAMMGALLQRDDLVALGDALVREPMRSDDPPALATIAELTAALEAGRRRGAASLRAALPLVRTRSRSRKETQTRLLLLAAGLPEPSLNHPVVVEREVVALVDLAFPERKVGFEYEGEQHLTDPRQWARDIRRYEMLADLGWRIIRVTASDLAQHREEFAMRARAALSRGPRLG</sequence>
<organism evidence="2 3">
    <name type="scientific">Microbacterium testaceum (strain StLB037)</name>
    <dbReference type="NCBI Taxonomy" id="979556"/>
    <lineage>
        <taxon>Bacteria</taxon>
        <taxon>Bacillati</taxon>
        <taxon>Actinomycetota</taxon>
        <taxon>Actinomycetes</taxon>
        <taxon>Micrococcales</taxon>
        <taxon>Microbacteriaceae</taxon>
        <taxon>Microbacterium</taxon>
    </lineage>
</organism>
<accession>A0A1H0KM73</accession>
<dbReference type="SUPFAM" id="SSF52980">
    <property type="entry name" value="Restriction endonuclease-like"/>
    <property type="match status" value="1"/>
</dbReference>
<dbReference type="InterPro" id="IPR011335">
    <property type="entry name" value="Restrct_endonuc-II-like"/>
</dbReference>
<dbReference type="InterPro" id="IPR031305">
    <property type="entry name" value="Casein_CS"/>
</dbReference>
<dbReference type="RefSeq" id="WP_074694061.1">
    <property type="nucleotide sequence ID" value="NZ_FNJN01000001.1"/>
</dbReference>
<proteinExistence type="predicted"/>